<name>A0AAD4CHP8_ASPNN</name>
<accession>A0AAD4CHP8</accession>
<dbReference type="EMBL" id="VCAU01000088">
    <property type="protein sequence ID" value="KAF9885857.1"/>
    <property type="molecule type" value="Genomic_DNA"/>
</dbReference>
<organism evidence="2 3">
    <name type="scientific">Aspergillus nanangensis</name>
    <dbReference type="NCBI Taxonomy" id="2582783"/>
    <lineage>
        <taxon>Eukaryota</taxon>
        <taxon>Fungi</taxon>
        <taxon>Dikarya</taxon>
        <taxon>Ascomycota</taxon>
        <taxon>Pezizomycotina</taxon>
        <taxon>Eurotiomycetes</taxon>
        <taxon>Eurotiomycetidae</taxon>
        <taxon>Eurotiales</taxon>
        <taxon>Aspergillaceae</taxon>
        <taxon>Aspergillus</taxon>
        <taxon>Aspergillus subgen. Circumdati</taxon>
    </lineage>
</organism>
<keyword evidence="3" id="KW-1185">Reference proteome</keyword>
<dbReference type="AlphaFoldDB" id="A0AAD4CHP8"/>
<evidence type="ECO:0000313" key="3">
    <source>
        <dbReference type="Proteomes" id="UP001194746"/>
    </source>
</evidence>
<keyword evidence="1" id="KW-0732">Signal</keyword>
<sequence>MRPHLSTIISSLLAGSLLHHVVVSIPLTASDHQVRAVDLSLENIRSSLTVSGVPIAAEFAKRDDKKLMTWNEAVARGRRNIEKLENPEVPDDDDCEETIPSYTVHYEPGNSDNTVRNFYTQELQVFKRNAWPMEFLNTFGVEDDEGKLPVISIFSKQHRKTRFQAKPVSQNGFMVDRGVMLALSNSVKEDTNPADDRMPPTEIAMQVWDQVAGLRKDQLSSTGSFAPKL</sequence>
<feature type="signal peptide" evidence="1">
    <location>
        <begin position="1"/>
        <end position="24"/>
    </location>
</feature>
<reference evidence="2" key="1">
    <citation type="journal article" date="2019" name="Beilstein J. Org. Chem.">
        <title>Nanangenines: drimane sesquiterpenoids as the dominant metabolite cohort of a novel Australian fungus, Aspergillus nanangensis.</title>
        <authorList>
            <person name="Lacey H.J."/>
            <person name="Gilchrist C.L.M."/>
            <person name="Crombie A."/>
            <person name="Kalaitzis J.A."/>
            <person name="Vuong D."/>
            <person name="Rutledge P.J."/>
            <person name="Turner P."/>
            <person name="Pitt J.I."/>
            <person name="Lacey E."/>
            <person name="Chooi Y.H."/>
            <person name="Piggott A.M."/>
        </authorList>
    </citation>
    <scope>NUCLEOTIDE SEQUENCE</scope>
    <source>
        <strain evidence="2">MST-FP2251</strain>
    </source>
</reference>
<proteinExistence type="predicted"/>
<protein>
    <submittedName>
        <fullName evidence="2">Uncharacterized protein</fullName>
    </submittedName>
</protein>
<evidence type="ECO:0000256" key="1">
    <source>
        <dbReference type="SAM" id="SignalP"/>
    </source>
</evidence>
<evidence type="ECO:0000313" key="2">
    <source>
        <dbReference type="EMBL" id="KAF9885857.1"/>
    </source>
</evidence>
<reference evidence="2" key="2">
    <citation type="submission" date="2020-02" db="EMBL/GenBank/DDBJ databases">
        <authorList>
            <person name="Gilchrist C.L.M."/>
            <person name="Chooi Y.-H."/>
        </authorList>
    </citation>
    <scope>NUCLEOTIDE SEQUENCE</scope>
    <source>
        <strain evidence="2">MST-FP2251</strain>
    </source>
</reference>
<gene>
    <name evidence="2" type="ORF">FE257_012329</name>
</gene>
<dbReference type="Proteomes" id="UP001194746">
    <property type="component" value="Unassembled WGS sequence"/>
</dbReference>
<comment type="caution">
    <text evidence="2">The sequence shown here is derived from an EMBL/GenBank/DDBJ whole genome shotgun (WGS) entry which is preliminary data.</text>
</comment>
<feature type="chain" id="PRO_5042014332" evidence="1">
    <location>
        <begin position="25"/>
        <end position="229"/>
    </location>
</feature>